<comment type="similarity">
    <text evidence="1">Belongs to the methyltransferase TRM13 family.</text>
</comment>
<dbReference type="PANTHER" id="PTHR12998">
    <property type="entry name" value="TRNA:M(4)X MODIFICATION ENZYME TRM13 HOMOLOG"/>
    <property type="match status" value="1"/>
</dbReference>
<reference evidence="3 4" key="1">
    <citation type="submission" date="2024-02" db="EMBL/GenBank/DDBJ databases">
        <authorList>
            <person name="Chen Y."/>
            <person name="Shah S."/>
            <person name="Dougan E. K."/>
            <person name="Thang M."/>
            <person name="Chan C."/>
        </authorList>
    </citation>
    <scope>NUCLEOTIDE SEQUENCE [LARGE SCALE GENOMIC DNA]</scope>
</reference>
<evidence type="ECO:0000313" key="3">
    <source>
        <dbReference type="EMBL" id="CAK8988856.1"/>
    </source>
</evidence>
<comment type="catalytic activity">
    <reaction evidence="1">
        <text>adenosine(4) in tRNA(His) + S-adenosyl-L-methionine = 2'-O-methyladenosine(4) in tRNA(His) + S-adenosyl-L-homocysteine + H(+)</text>
        <dbReference type="Rhea" id="RHEA:43196"/>
        <dbReference type="Rhea" id="RHEA-COMP:10401"/>
        <dbReference type="Rhea" id="RHEA-COMP:10402"/>
        <dbReference type="ChEBI" id="CHEBI:15378"/>
        <dbReference type="ChEBI" id="CHEBI:57856"/>
        <dbReference type="ChEBI" id="CHEBI:59789"/>
        <dbReference type="ChEBI" id="CHEBI:74411"/>
        <dbReference type="ChEBI" id="CHEBI:74477"/>
        <dbReference type="EC" id="2.1.1.225"/>
    </reaction>
</comment>
<dbReference type="EC" id="2.1.1.225" evidence="1"/>
<name>A0ABP0HF55_9DINO</name>
<dbReference type="InterPro" id="IPR007871">
    <property type="entry name" value="Methyltransferase_TRM13"/>
</dbReference>
<comment type="catalytic activity">
    <reaction evidence="1">
        <text>cytidine(4) in tRNA(Gly)(GCC) + S-adenosyl-L-methionine = 2'-O-methylcytidine(4) in tRNA(Gly)(GCC) + S-adenosyl-L-homocysteine + H(+)</text>
        <dbReference type="Rhea" id="RHEA:43192"/>
        <dbReference type="Rhea" id="RHEA-COMP:10399"/>
        <dbReference type="Rhea" id="RHEA-COMP:10400"/>
        <dbReference type="ChEBI" id="CHEBI:15378"/>
        <dbReference type="ChEBI" id="CHEBI:57856"/>
        <dbReference type="ChEBI" id="CHEBI:59789"/>
        <dbReference type="ChEBI" id="CHEBI:74495"/>
        <dbReference type="ChEBI" id="CHEBI:82748"/>
        <dbReference type="EC" id="2.1.1.225"/>
    </reaction>
</comment>
<keyword evidence="1" id="KW-0949">S-adenosyl-L-methionine</keyword>
<dbReference type="InterPro" id="IPR039044">
    <property type="entry name" value="Trm13"/>
</dbReference>
<evidence type="ECO:0000256" key="1">
    <source>
        <dbReference type="RuleBase" id="RU367103"/>
    </source>
</evidence>
<keyword evidence="4" id="KW-1185">Reference proteome</keyword>
<gene>
    <name evidence="3" type="ORF">CCMP2556_LOCUS1431</name>
</gene>
<protein>
    <recommendedName>
        <fullName evidence="1">tRNA:m(4)X modification enzyme TRM13</fullName>
        <ecNumber evidence="1">2.1.1.225</ecNumber>
    </recommendedName>
</protein>
<evidence type="ECO:0000259" key="2">
    <source>
        <dbReference type="Pfam" id="PF05206"/>
    </source>
</evidence>
<keyword evidence="1" id="KW-0862">Zinc</keyword>
<sequence length="695" mass="76998">MAHETEKPRREEYIETVLPWLRQCGVRDLQAMKPTLVPDSVSNALDAVIRRSQRHTFQEAKALKHRVQIEAIASHCLSCISPDLVIELGAGQGILGQTLSSASSCPLVAVDRRGNTDAFDTHHDLTEAEVACSFHRIRTEIASLNEDQLPELLGAKKTLLLAKHLCGHGSDEAIDLAIKLGSSLGLLCLAPCCYVTMRWEHLCPDSQKWLQEASFPGEAHAFDLLVDTIRLARGGPNACTRWRLRESKTEEEIQELGRKACRIIDEARLSRLESHGFKVVAVEYCHPDTSPDNVLLLAAPMTSTSSFPLPSGPTKADLGVSCLLELDPTASPSLTTRLGAYLLTMKACGDLPLISVMTESPIDGTVLKNSLFLTATDRPRLQQLVQKLCKDVLLQRVVTRFLPLTDCSGCDMCSLVKEVTEILEELSTEKSTATLRVAAKPRSLEKVICESFSPKFLSPTHFTHVLSVLASSDQLTYSIVPRETLDPSAWSEACQSQDLRVFQRFDEVLCRWPRRFQHLVATALWTDLVRPGVKEWLSGVNESRPVVVITCEQGSGWSRRTMSPSDVKVDAVRGLWHGLTDGQQGARADLLLVDLSTTEKEAVVALHDFIQMLLDAPEPILAPRGTAVLRLRCGRRPGAVKKWLRDVVKHIEDLGFGRVEVMHLLSDRDSERTAMFDWSPTSEVQSDMSSHGYAK</sequence>
<dbReference type="PANTHER" id="PTHR12998:SF0">
    <property type="entry name" value="TRNA:M(4)X MODIFICATION ENZYME TRM13 HOMOLOG"/>
    <property type="match status" value="1"/>
</dbReference>
<keyword evidence="1" id="KW-0819">tRNA processing</keyword>
<evidence type="ECO:0000313" key="4">
    <source>
        <dbReference type="Proteomes" id="UP001642484"/>
    </source>
</evidence>
<feature type="domain" description="Methyltransferase TRM13" evidence="2">
    <location>
        <begin position="82"/>
        <end position="298"/>
    </location>
</feature>
<keyword evidence="1" id="KW-0808">Transferase</keyword>
<keyword evidence="1" id="KW-0489">Methyltransferase</keyword>
<keyword evidence="1" id="KW-0479">Metal-binding</keyword>
<comment type="catalytic activity">
    <reaction evidence="1">
        <text>cytidine(4) in tRNA(Pro) + S-adenosyl-L-methionine = 2'-O-methylcytidine(4) in tRNA(Pro) + S-adenosyl-L-homocysteine + H(+)</text>
        <dbReference type="Rhea" id="RHEA:32767"/>
        <dbReference type="Rhea" id="RHEA-COMP:10397"/>
        <dbReference type="Rhea" id="RHEA-COMP:10398"/>
        <dbReference type="ChEBI" id="CHEBI:15378"/>
        <dbReference type="ChEBI" id="CHEBI:57856"/>
        <dbReference type="ChEBI" id="CHEBI:59789"/>
        <dbReference type="ChEBI" id="CHEBI:74495"/>
        <dbReference type="ChEBI" id="CHEBI:82748"/>
        <dbReference type="EC" id="2.1.1.225"/>
    </reaction>
</comment>
<keyword evidence="1" id="KW-0863">Zinc-finger</keyword>
<organism evidence="3 4">
    <name type="scientific">Durusdinium trenchii</name>
    <dbReference type="NCBI Taxonomy" id="1381693"/>
    <lineage>
        <taxon>Eukaryota</taxon>
        <taxon>Sar</taxon>
        <taxon>Alveolata</taxon>
        <taxon>Dinophyceae</taxon>
        <taxon>Suessiales</taxon>
        <taxon>Symbiodiniaceae</taxon>
        <taxon>Durusdinium</taxon>
    </lineage>
</organism>
<comment type="caution">
    <text evidence="3">The sequence shown here is derived from an EMBL/GenBank/DDBJ whole genome shotgun (WGS) entry which is preliminary data.</text>
</comment>
<dbReference type="EMBL" id="CAXAMN010000470">
    <property type="protein sequence ID" value="CAK8988856.1"/>
    <property type="molecule type" value="Genomic_DNA"/>
</dbReference>
<dbReference type="Pfam" id="PF05206">
    <property type="entry name" value="TRM13"/>
    <property type="match status" value="1"/>
</dbReference>
<comment type="function">
    <text evidence="1">tRNA methylase which 2'-O-methylates cytidine(4) in tRNA(Pro) and tRNA(Gly)(GCC), and adenosine(4) in tRNA(His).</text>
</comment>
<accession>A0ABP0HF55</accession>
<proteinExistence type="inferred from homology"/>
<dbReference type="Proteomes" id="UP001642484">
    <property type="component" value="Unassembled WGS sequence"/>
</dbReference>